<name>A0A1T2KSI2_9GAMM</name>
<dbReference type="Proteomes" id="UP000190896">
    <property type="component" value="Unassembled WGS sequence"/>
</dbReference>
<reference evidence="5 6" key="1">
    <citation type="submission" date="2016-11" db="EMBL/GenBank/DDBJ databases">
        <title>Mixed transmission modes and dynamic genome evolution in an obligate animal-bacterial symbiosis.</title>
        <authorList>
            <person name="Russell S.L."/>
            <person name="Corbett-Detig R.B."/>
            <person name="Cavanaugh C.M."/>
        </authorList>
    </citation>
    <scope>NUCLEOTIDE SEQUENCE [LARGE SCALE GENOMIC DNA]</scope>
    <source>
        <strain evidence="5">Se-Cadez</strain>
    </source>
</reference>
<feature type="domain" description="PAC" evidence="3">
    <location>
        <begin position="134"/>
        <end position="186"/>
    </location>
</feature>
<evidence type="ECO:0000259" key="2">
    <source>
        <dbReference type="PROSITE" id="PS50112"/>
    </source>
</evidence>
<dbReference type="Pfam" id="PF00990">
    <property type="entry name" value="GGDEF"/>
    <property type="match status" value="1"/>
</dbReference>
<proteinExistence type="predicted"/>
<dbReference type="InterPro" id="IPR013655">
    <property type="entry name" value="PAS_fold_3"/>
</dbReference>
<dbReference type="SMART" id="SM00091">
    <property type="entry name" value="PAS"/>
    <property type="match status" value="2"/>
</dbReference>
<dbReference type="CDD" id="cd01949">
    <property type="entry name" value="GGDEF"/>
    <property type="match status" value="1"/>
</dbReference>
<comment type="caution">
    <text evidence="5">The sequence shown here is derived from an EMBL/GenBank/DDBJ whole genome shotgun (WGS) entry which is preliminary data.</text>
</comment>
<keyword evidence="1" id="KW-0175">Coiled coil</keyword>
<dbReference type="SUPFAM" id="SSF55073">
    <property type="entry name" value="Nucleotide cyclase"/>
    <property type="match status" value="1"/>
</dbReference>
<feature type="domain" description="PAC" evidence="3">
    <location>
        <begin position="256"/>
        <end position="308"/>
    </location>
</feature>
<dbReference type="Pfam" id="PF08447">
    <property type="entry name" value="PAS_3"/>
    <property type="match status" value="1"/>
</dbReference>
<dbReference type="InterPro" id="IPR000700">
    <property type="entry name" value="PAS-assoc_C"/>
</dbReference>
<gene>
    <name evidence="5" type="ORF">BOW51_10125</name>
</gene>
<feature type="domain" description="GGDEF" evidence="4">
    <location>
        <begin position="340"/>
        <end position="471"/>
    </location>
</feature>
<evidence type="ECO:0000259" key="4">
    <source>
        <dbReference type="PROSITE" id="PS50887"/>
    </source>
</evidence>
<dbReference type="InterPro" id="IPR001610">
    <property type="entry name" value="PAC"/>
</dbReference>
<dbReference type="InterPro" id="IPR000014">
    <property type="entry name" value="PAS"/>
</dbReference>
<keyword evidence="6" id="KW-1185">Reference proteome</keyword>
<protein>
    <recommendedName>
        <fullName evidence="7">Diguanylate cyclase</fullName>
    </recommendedName>
</protein>
<dbReference type="OrthoDB" id="9812260at2"/>
<dbReference type="Pfam" id="PF13426">
    <property type="entry name" value="PAS_9"/>
    <property type="match status" value="1"/>
</dbReference>
<dbReference type="NCBIfam" id="TIGR00254">
    <property type="entry name" value="GGDEF"/>
    <property type="match status" value="1"/>
</dbReference>
<dbReference type="PROSITE" id="PS50887">
    <property type="entry name" value="GGDEF"/>
    <property type="match status" value="1"/>
</dbReference>
<dbReference type="InterPro" id="IPR035965">
    <property type="entry name" value="PAS-like_dom_sf"/>
</dbReference>
<evidence type="ECO:0000313" key="6">
    <source>
        <dbReference type="Proteomes" id="UP000190896"/>
    </source>
</evidence>
<dbReference type="InterPro" id="IPR000160">
    <property type="entry name" value="GGDEF_dom"/>
</dbReference>
<evidence type="ECO:0000313" key="5">
    <source>
        <dbReference type="EMBL" id="OOZ35829.1"/>
    </source>
</evidence>
<dbReference type="PANTHER" id="PTHR44757:SF2">
    <property type="entry name" value="BIOFILM ARCHITECTURE MAINTENANCE PROTEIN MBAA"/>
    <property type="match status" value="1"/>
</dbReference>
<dbReference type="Gene3D" id="3.30.70.270">
    <property type="match status" value="1"/>
</dbReference>
<dbReference type="InterPro" id="IPR043128">
    <property type="entry name" value="Rev_trsase/Diguanyl_cyclase"/>
</dbReference>
<dbReference type="CDD" id="cd00130">
    <property type="entry name" value="PAS"/>
    <property type="match status" value="2"/>
</dbReference>
<dbReference type="InterPro" id="IPR029787">
    <property type="entry name" value="Nucleotide_cyclase"/>
</dbReference>
<feature type="coiled-coil region" evidence="1">
    <location>
        <begin position="10"/>
        <end position="65"/>
    </location>
</feature>
<dbReference type="NCBIfam" id="TIGR00229">
    <property type="entry name" value="sensory_box"/>
    <property type="match status" value="2"/>
</dbReference>
<feature type="domain" description="PAS" evidence="2">
    <location>
        <begin position="58"/>
        <end position="134"/>
    </location>
</feature>
<dbReference type="SMART" id="SM00267">
    <property type="entry name" value="GGDEF"/>
    <property type="match status" value="1"/>
</dbReference>
<feature type="domain" description="PAS" evidence="2">
    <location>
        <begin position="183"/>
        <end position="239"/>
    </location>
</feature>
<dbReference type="SMART" id="SM00086">
    <property type="entry name" value="PAC"/>
    <property type="match status" value="2"/>
</dbReference>
<dbReference type="PANTHER" id="PTHR44757">
    <property type="entry name" value="DIGUANYLATE CYCLASE DGCP"/>
    <property type="match status" value="1"/>
</dbReference>
<dbReference type="Gene3D" id="3.30.450.20">
    <property type="entry name" value="PAS domain"/>
    <property type="match status" value="2"/>
</dbReference>
<evidence type="ECO:0000259" key="3">
    <source>
        <dbReference type="PROSITE" id="PS50113"/>
    </source>
</evidence>
<sequence length="471" mass="54101">MGDVNDRDDIQGIKEQLRELERQNKLLKQSVAQGDRIQKMWQDSVDELKKTKKALKQSEERFELAMEGSRDGVWDWDLETKRAFYSTRSKAMLGYSEDEIGDEIDETLNRVHPEDAHKFRRAADAYLARVVDRFEVIVRMRTKSEGYRWVLTRGKAIWNRAGKPVRFVGTTVDLTERMEIEQQLKLGAQVMEFTSEGVIVTNKDAIIEAVNPAFTELTGYTQEEVVGKSPSLLASGRHPPEFFQEMWRTLKEEGSWSGEIWNRRHDGQLFAEALRISAIYNQRGEVTHYVGILSDVTEQRKRVEDLQHMAFHDALTGLPNRLVFNDRLGQAIRHAKRSGEKIAVLFFDLDKFKAVNDTYGHKVGDLLLKGVTERVQTCLRDEDTIARVGGGRVLRGASWRWKGTALCRSGTAHHRQSQPAFRSRREYLQDWLQYRDQSLSPALHGSGPASEVCRRSAICSQGRWQEPLCFS</sequence>
<evidence type="ECO:0000256" key="1">
    <source>
        <dbReference type="SAM" id="Coils"/>
    </source>
</evidence>
<dbReference type="PROSITE" id="PS50112">
    <property type="entry name" value="PAS"/>
    <property type="match status" value="2"/>
</dbReference>
<evidence type="ECO:0008006" key="7">
    <source>
        <dbReference type="Google" id="ProtNLM"/>
    </source>
</evidence>
<accession>A0A1T2KSI2</accession>
<dbReference type="AlphaFoldDB" id="A0A1T2KSI2"/>
<dbReference type="SUPFAM" id="SSF55785">
    <property type="entry name" value="PYP-like sensor domain (PAS domain)"/>
    <property type="match status" value="2"/>
</dbReference>
<dbReference type="PROSITE" id="PS50113">
    <property type="entry name" value="PAC"/>
    <property type="match status" value="2"/>
</dbReference>
<dbReference type="InterPro" id="IPR052155">
    <property type="entry name" value="Biofilm_reg_signaling"/>
</dbReference>
<organism evidence="5 6">
    <name type="scientific">Solemya velesiana gill symbiont</name>
    <dbReference type="NCBI Taxonomy" id="1918948"/>
    <lineage>
        <taxon>Bacteria</taxon>
        <taxon>Pseudomonadati</taxon>
        <taxon>Pseudomonadota</taxon>
        <taxon>Gammaproteobacteria</taxon>
        <taxon>sulfur-oxidizing symbionts</taxon>
    </lineage>
</organism>
<dbReference type="EMBL" id="MPRJ01000073">
    <property type="protein sequence ID" value="OOZ35829.1"/>
    <property type="molecule type" value="Genomic_DNA"/>
</dbReference>